<dbReference type="OrthoDB" id="5523304at2"/>
<name>A0A0H4XHB2_9BACT</name>
<organism evidence="1 2">
    <name type="scientific">Pseudomyxococcus hansupus</name>
    <dbReference type="NCBI Taxonomy" id="1297742"/>
    <lineage>
        <taxon>Bacteria</taxon>
        <taxon>Pseudomonadati</taxon>
        <taxon>Myxococcota</taxon>
        <taxon>Myxococcia</taxon>
        <taxon>Myxococcales</taxon>
        <taxon>Cystobacterineae</taxon>
        <taxon>Myxococcaceae</taxon>
        <taxon>Pseudomyxococcus</taxon>
    </lineage>
</organism>
<reference evidence="1 2" key="1">
    <citation type="journal article" date="2016" name="PLoS ONE">
        <title>Complete Genome Sequence and Comparative Genomics of a Novel Myxobacterium Myxococcus hansupus.</title>
        <authorList>
            <person name="Sharma G."/>
            <person name="Narwani T."/>
            <person name="Subramanian S."/>
        </authorList>
    </citation>
    <scope>NUCLEOTIDE SEQUENCE [LARGE SCALE GENOMIC DNA]</scope>
    <source>
        <strain evidence="2">mixupus</strain>
    </source>
</reference>
<dbReference type="EMBL" id="CP012109">
    <property type="protein sequence ID" value="AKQ67602.1"/>
    <property type="molecule type" value="Genomic_DNA"/>
</dbReference>
<dbReference type="KEGG" id="mym:A176_004514"/>
<gene>
    <name evidence="1" type="ORF">A176_004514</name>
</gene>
<protein>
    <submittedName>
        <fullName evidence="1">Uncharacterized protein</fullName>
    </submittedName>
</protein>
<sequence length="83" mass="9325">MIDASKMRSALSAINAVLVGARYMAYQGRAHSDIAWVLDVAEYLPVLMLESTDRTQHFRDQLVALSEKYPEFGDAVFRFDSPA</sequence>
<dbReference type="RefSeq" id="WP_002639027.1">
    <property type="nucleotide sequence ID" value="NZ_CP012109.1"/>
</dbReference>
<dbReference type="AlphaFoldDB" id="A0A0H4XHB2"/>
<proteinExistence type="predicted"/>
<evidence type="ECO:0000313" key="2">
    <source>
        <dbReference type="Proteomes" id="UP000009026"/>
    </source>
</evidence>
<evidence type="ECO:0000313" key="1">
    <source>
        <dbReference type="EMBL" id="AKQ67602.1"/>
    </source>
</evidence>
<dbReference type="Proteomes" id="UP000009026">
    <property type="component" value="Chromosome"/>
</dbReference>
<accession>A0A0H4XHB2</accession>
<keyword evidence="2" id="KW-1185">Reference proteome</keyword>
<dbReference type="PATRIC" id="fig|1297742.4.peg.4556"/>